<keyword evidence="1" id="KW-1133">Transmembrane helix</keyword>
<dbReference type="RefSeq" id="WP_214720335.1">
    <property type="nucleotide sequence ID" value="NZ_CP183077.1"/>
</dbReference>
<keyword evidence="3" id="KW-1185">Reference proteome</keyword>
<evidence type="ECO:0000313" key="3">
    <source>
        <dbReference type="Proteomes" id="UP001230807"/>
    </source>
</evidence>
<organism evidence="2 3">
    <name type="scientific">Exiguobacterium mexicanum</name>
    <dbReference type="NCBI Taxonomy" id="340146"/>
    <lineage>
        <taxon>Bacteria</taxon>
        <taxon>Bacillati</taxon>
        <taxon>Bacillota</taxon>
        <taxon>Bacilli</taxon>
        <taxon>Bacillales</taxon>
        <taxon>Bacillales Family XII. Incertae Sedis</taxon>
        <taxon>Exiguobacterium</taxon>
    </lineage>
</organism>
<keyword evidence="1" id="KW-0472">Membrane</keyword>
<comment type="caution">
    <text evidence="2">The sequence shown here is derived from an EMBL/GenBank/DDBJ whole genome shotgun (WGS) entry which is preliminary data.</text>
</comment>
<dbReference type="Proteomes" id="UP001230807">
    <property type="component" value="Unassembled WGS sequence"/>
</dbReference>
<accession>A0ABT7MM61</accession>
<keyword evidence="1" id="KW-0812">Transmembrane</keyword>
<name>A0ABT7MM61_9BACL</name>
<evidence type="ECO:0000313" key="2">
    <source>
        <dbReference type="EMBL" id="MDL5376280.1"/>
    </source>
</evidence>
<protein>
    <submittedName>
        <fullName evidence="2">Uncharacterized protein</fullName>
    </submittedName>
</protein>
<dbReference type="EMBL" id="JASWER010000003">
    <property type="protein sequence ID" value="MDL5376280.1"/>
    <property type="molecule type" value="Genomic_DNA"/>
</dbReference>
<evidence type="ECO:0000256" key="1">
    <source>
        <dbReference type="SAM" id="Phobius"/>
    </source>
</evidence>
<feature type="transmembrane region" description="Helical" evidence="1">
    <location>
        <begin position="12"/>
        <end position="41"/>
    </location>
</feature>
<reference evidence="2 3" key="1">
    <citation type="submission" date="2023-06" db="EMBL/GenBank/DDBJ databases">
        <title>Influencing factors and mechanism of Cr(VI) reduction by facultative anaerobic Exiguobacterium sp. PY14.</title>
        <authorList>
            <person name="Zou L."/>
        </authorList>
    </citation>
    <scope>NUCLEOTIDE SEQUENCE [LARGE SCALE GENOMIC DNA]</scope>
    <source>
        <strain evidence="2 3">PY14</strain>
    </source>
</reference>
<sequence length="57" mass="6474">MFDRMGDVSIGLVFGIVLMLLFNSLWGLGVGVMLGIFFLVAPRSTNRRTRKYIPQIR</sequence>
<proteinExistence type="predicted"/>
<gene>
    <name evidence="2" type="ORF">QR695_04590</name>
</gene>